<evidence type="ECO:0000256" key="9">
    <source>
        <dbReference type="ARBA" id="ARBA00023004"/>
    </source>
</evidence>
<keyword evidence="5" id="KW-0812">Transmembrane</keyword>
<keyword evidence="8" id="KW-0560">Oxidoreductase</keyword>
<evidence type="ECO:0000256" key="4">
    <source>
        <dbReference type="ARBA" id="ARBA00022617"/>
    </source>
</evidence>
<reference evidence="13 14" key="1">
    <citation type="journal article" date="2019" name="Nat. Ecol. Evol.">
        <title>Megaphylogeny resolves global patterns of mushroom evolution.</title>
        <authorList>
            <person name="Varga T."/>
            <person name="Krizsan K."/>
            <person name="Foldi C."/>
            <person name="Dima B."/>
            <person name="Sanchez-Garcia M."/>
            <person name="Sanchez-Ramirez S."/>
            <person name="Szollosi G.J."/>
            <person name="Szarkandi J.G."/>
            <person name="Papp V."/>
            <person name="Albert L."/>
            <person name="Andreopoulos W."/>
            <person name="Angelini C."/>
            <person name="Antonin V."/>
            <person name="Barry K.W."/>
            <person name="Bougher N.L."/>
            <person name="Buchanan P."/>
            <person name="Buyck B."/>
            <person name="Bense V."/>
            <person name="Catcheside P."/>
            <person name="Chovatia M."/>
            <person name="Cooper J."/>
            <person name="Damon W."/>
            <person name="Desjardin D."/>
            <person name="Finy P."/>
            <person name="Geml J."/>
            <person name="Haridas S."/>
            <person name="Hughes K."/>
            <person name="Justo A."/>
            <person name="Karasinski D."/>
            <person name="Kautmanova I."/>
            <person name="Kiss B."/>
            <person name="Kocsube S."/>
            <person name="Kotiranta H."/>
            <person name="LaButti K.M."/>
            <person name="Lechner B.E."/>
            <person name="Liimatainen K."/>
            <person name="Lipzen A."/>
            <person name="Lukacs Z."/>
            <person name="Mihaltcheva S."/>
            <person name="Morgado L.N."/>
            <person name="Niskanen T."/>
            <person name="Noordeloos M.E."/>
            <person name="Ohm R.A."/>
            <person name="Ortiz-Santana B."/>
            <person name="Ovrebo C."/>
            <person name="Racz N."/>
            <person name="Riley R."/>
            <person name="Savchenko A."/>
            <person name="Shiryaev A."/>
            <person name="Soop K."/>
            <person name="Spirin V."/>
            <person name="Szebenyi C."/>
            <person name="Tomsovsky M."/>
            <person name="Tulloss R.E."/>
            <person name="Uehling J."/>
            <person name="Grigoriev I.V."/>
            <person name="Vagvolgyi C."/>
            <person name="Papp T."/>
            <person name="Martin F.M."/>
            <person name="Miettinen O."/>
            <person name="Hibbett D.S."/>
            <person name="Nagy L.G."/>
        </authorList>
    </citation>
    <scope>NUCLEOTIDE SEQUENCE [LARGE SCALE GENOMIC DNA]</scope>
    <source>
        <strain evidence="13 14">FP101781</strain>
    </source>
</reference>
<keyword evidence="11" id="KW-0472">Membrane</keyword>
<keyword evidence="10" id="KW-0503">Monooxygenase</keyword>
<evidence type="ECO:0000256" key="3">
    <source>
        <dbReference type="ARBA" id="ARBA00010617"/>
    </source>
</evidence>
<comment type="similarity">
    <text evidence="3">Belongs to the cytochrome P450 family.</text>
</comment>
<dbReference type="PANTHER" id="PTHR46206:SF5">
    <property type="entry name" value="P450, PUTATIVE (EUROFUNG)-RELATED"/>
    <property type="match status" value="1"/>
</dbReference>
<dbReference type="Pfam" id="PF00067">
    <property type="entry name" value="p450"/>
    <property type="match status" value="1"/>
</dbReference>
<dbReference type="GO" id="GO:0005506">
    <property type="term" value="F:iron ion binding"/>
    <property type="evidence" value="ECO:0007669"/>
    <property type="project" value="InterPro"/>
</dbReference>
<dbReference type="AlphaFoldDB" id="A0A4Y7U0J9"/>
<dbReference type="OrthoDB" id="1844152at2759"/>
<dbReference type="STRING" id="71717.A0A4Y7U0J9"/>
<dbReference type="SUPFAM" id="SSF48264">
    <property type="entry name" value="Cytochrome P450"/>
    <property type="match status" value="1"/>
</dbReference>
<comment type="subcellular location">
    <subcellularLocation>
        <location evidence="2">Membrane</location>
    </subcellularLocation>
</comment>
<dbReference type="GO" id="GO:0020037">
    <property type="term" value="F:heme binding"/>
    <property type="evidence" value="ECO:0007669"/>
    <property type="project" value="InterPro"/>
</dbReference>
<dbReference type="GO" id="GO:0016705">
    <property type="term" value="F:oxidoreductase activity, acting on paired donors, with incorporation or reduction of molecular oxygen"/>
    <property type="evidence" value="ECO:0007669"/>
    <property type="project" value="InterPro"/>
</dbReference>
<keyword evidence="9" id="KW-0408">Iron</keyword>
<protein>
    <submittedName>
        <fullName evidence="13">Cytochrome P450</fullName>
    </submittedName>
</protein>
<keyword evidence="14" id="KW-1185">Reference proteome</keyword>
<evidence type="ECO:0000256" key="2">
    <source>
        <dbReference type="ARBA" id="ARBA00004370"/>
    </source>
</evidence>
<evidence type="ECO:0000256" key="8">
    <source>
        <dbReference type="ARBA" id="ARBA00023002"/>
    </source>
</evidence>
<dbReference type="Proteomes" id="UP000298030">
    <property type="component" value="Unassembled WGS sequence"/>
</dbReference>
<evidence type="ECO:0000256" key="12">
    <source>
        <dbReference type="SAM" id="MobiDB-lite"/>
    </source>
</evidence>
<keyword evidence="6" id="KW-0479">Metal-binding</keyword>
<proteinExistence type="inferred from homology"/>
<evidence type="ECO:0000256" key="5">
    <source>
        <dbReference type="ARBA" id="ARBA00022692"/>
    </source>
</evidence>
<gene>
    <name evidence="13" type="ORF">FA13DRAFT_1724015</name>
</gene>
<accession>A0A4Y7U0J9</accession>
<dbReference type="PANTHER" id="PTHR46206">
    <property type="entry name" value="CYTOCHROME P450"/>
    <property type="match status" value="1"/>
</dbReference>
<keyword evidence="7" id="KW-1133">Transmembrane helix</keyword>
<evidence type="ECO:0000256" key="11">
    <source>
        <dbReference type="ARBA" id="ARBA00023136"/>
    </source>
</evidence>
<sequence>MQHVELAVGALTVFWLTYRWYAFREARVKVDHIPTLGSDGFVGSYLGAWKYVYSGNKIVEEGYKKYKGAPFKVSTFETASRWLIIVSGRNMIDDIRKAPVDVLSLNEAALDMLQLRNTLGEKAARGDWYHVDVTTKQITRNMADLMPALMDEMREAFADLIPLSEEWLSIAPTKTFVRILCRMINRFFFPTLQLHRHPEFLDLQTVYPIQVLLSALALTQFPGPLRRLVAWLISPVPRSMKKMMDIVGPLLEERLKEELELGHNWEGRPNDLLSWFLESAPPDQLNVDDLLMRLMQLEFAAFHTSNVVISDALLDLAARPEYLQPLREEVEQVTDELGWTKQAFNTMPKLDSFLKESSRLEWALAAIRSAQKGFTFSNGLHIPAGFSSIYADSHIFDGFRFVMEDGDESSVNGFVAQDTNFLLCPPLTLPLGASVAAAELKAIMSHILINYDIRMPEESTTIAEGQFFNSSRGPDSSAKLQLRKRRT</sequence>
<evidence type="ECO:0000256" key="1">
    <source>
        <dbReference type="ARBA" id="ARBA00001971"/>
    </source>
</evidence>
<evidence type="ECO:0000256" key="7">
    <source>
        <dbReference type="ARBA" id="ARBA00022989"/>
    </source>
</evidence>
<evidence type="ECO:0000256" key="6">
    <source>
        <dbReference type="ARBA" id="ARBA00022723"/>
    </source>
</evidence>
<evidence type="ECO:0000313" key="14">
    <source>
        <dbReference type="Proteomes" id="UP000298030"/>
    </source>
</evidence>
<dbReference type="GO" id="GO:0004497">
    <property type="term" value="F:monooxygenase activity"/>
    <property type="evidence" value="ECO:0007669"/>
    <property type="project" value="UniProtKB-KW"/>
</dbReference>
<keyword evidence="4" id="KW-0349">Heme</keyword>
<organism evidence="13 14">
    <name type="scientific">Coprinellus micaceus</name>
    <name type="common">Glistening ink-cap mushroom</name>
    <name type="synonym">Coprinus micaceus</name>
    <dbReference type="NCBI Taxonomy" id="71717"/>
    <lineage>
        <taxon>Eukaryota</taxon>
        <taxon>Fungi</taxon>
        <taxon>Dikarya</taxon>
        <taxon>Basidiomycota</taxon>
        <taxon>Agaricomycotina</taxon>
        <taxon>Agaricomycetes</taxon>
        <taxon>Agaricomycetidae</taxon>
        <taxon>Agaricales</taxon>
        <taxon>Agaricineae</taxon>
        <taxon>Psathyrellaceae</taxon>
        <taxon>Coprinellus</taxon>
    </lineage>
</organism>
<comment type="cofactor">
    <cofactor evidence="1">
        <name>heme</name>
        <dbReference type="ChEBI" id="CHEBI:30413"/>
    </cofactor>
</comment>
<dbReference type="InterPro" id="IPR036396">
    <property type="entry name" value="Cyt_P450_sf"/>
</dbReference>
<feature type="region of interest" description="Disordered" evidence="12">
    <location>
        <begin position="467"/>
        <end position="487"/>
    </location>
</feature>
<evidence type="ECO:0000256" key="10">
    <source>
        <dbReference type="ARBA" id="ARBA00023033"/>
    </source>
</evidence>
<dbReference type="CDD" id="cd11041">
    <property type="entry name" value="CYP503A1-like"/>
    <property type="match status" value="1"/>
</dbReference>
<dbReference type="GO" id="GO:0016020">
    <property type="term" value="C:membrane"/>
    <property type="evidence" value="ECO:0007669"/>
    <property type="project" value="UniProtKB-SubCell"/>
</dbReference>
<comment type="caution">
    <text evidence="13">The sequence shown here is derived from an EMBL/GenBank/DDBJ whole genome shotgun (WGS) entry which is preliminary data.</text>
</comment>
<dbReference type="EMBL" id="QPFP01000001">
    <property type="protein sequence ID" value="TEB39794.1"/>
    <property type="molecule type" value="Genomic_DNA"/>
</dbReference>
<evidence type="ECO:0000313" key="13">
    <source>
        <dbReference type="EMBL" id="TEB39794.1"/>
    </source>
</evidence>
<name>A0A4Y7U0J9_COPMI</name>
<dbReference type="Gene3D" id="1.10.630.10">
    <property type="entry name" value="Cytochrome P450"/>
    <property type="match status" value="1"/>
</dbReference>
<dbReference type="InterPro" id="IPR001128">
    <property type="entry name" value="Cyt_P450"/>
</dbReference>